<comment type="caution">
    <text evidence="2">The sequence shown here is derived from an EMBL/GenBank/DDBJ whole genome shotgun (WGS) entry which is preliminary data.</text>
</comment>
<proteinExistence type="predicted"/>
<dbReference type="EMBL" id="SDMP01000005">
    <property type="protein sequence ID" value="RYR56842.1"/>
    <property type="molecule type" value="Genomic_DNA"/>
</dbReference>
<dbReference type="InterPro" id="IPR056839">
    <property type="entry name" value="Receiver_AHK4/CRE1_1st"/>
</dbReference>
<feature type="domain" description="AHK4/CRE1/WOL first receiver" evidence="1">
    <location>
        <begin position="63"/>
        <end position="114"/>
    </location>
</feature>
<dbReference type="AlphaFoldDB" id="A0A445D0Z8"/>
<keyword evidence="3" id="KW-1185">Reference proteome</keyword>
<evidence type="ECO:0000313" key="3">
    <source>
        <dbReference type="Proteomes" id="UP000289738"/>
    </source>
</evidence>
<reference evidence="2 3" key="1">
    <citation type="submission" date="2019-01" db="EMBL/GenBank/DDBJ databases">
        <title>Sequencing of cultivated peanut Arachis hypogaea provides insights into genome evolution and oil improvement.</title>
        <authorList>
            <person name="Chen X."/>
        </authorList>
    </citation>
    <scope>NUCLEOTIDE SEQUENCE [LARGE SCALE GENOMIC DNA]</scope>
    <source>
        <strain evidence="3">cv. Fuhuasheng</strain>
        <tissue evidence="2">Leaves</tissue>
    </source>
</reference>
<accession>A0A445D0Z8</accession>
<dbReference type="Proteomes" id="UP000289738">
    <property type="component" value="Chromosome A05"/>
</dbReference>
<evidence type="ECO:0000259" key="1">
    <source>
        <dbReference type="Pfam" id="PF24896"/>
    </source>
</evidence>
<gene>
    <name evidence="2" type="ORF">Ahy_A05g022556</name>
</gene>
<dbReference type="STRING" id="3818.A0A445D0Z8"/>
<name>A0A445D0Z8_ARAHY</name>
<sequence>MSEGCNSKTLSGCEVANEWNNWDNFKHLIADEEFLFDGLVKKVASSEYYEQITLMKLNMKNLPSSFRGLKAIVVNEKPVRAAVTRYHLTRFGIQAKVANHIKKAVLLCGKNSSLTSDWKQNGYMLKISQMILLVTNTSNVEFDKFSYLSCFDSLC</sequence>
<protein>
    <recommendedName>
        <fullName evidence="1">AHK4/CRE1/WOL first receiver domain-containing protein</fullName>
    </recommendedName>
</protein>
<organism evidence="2 3">
    <name type="scientific">Arachis hypogaea</name>
    <name type="common">Peanut</name>
    <dbReference type="NCBI Taxonomy" id="3818"/>
    <lineage>
        <taxon>Eukaryota</taxon>
        <taxon>Viridiplantae</taxon>
        <taxon>Streptophyta</taxon>
        <taxon>Embryophyta</taxon>
        <taxon>Tracheophyta</taxon>
        <taxon>Spermatophyta</taxon>
        <taxon>Magnoliopsida</taxon>
        <taxon>eudicotyledons</taxon>
        <taxon>Gunneridae</taxon>
        <taxon>Pentapetalae</taxon>
        <taxon>rosids</taxon>
        <taxon>fabids</taxon>
        <taxon>Fabales</taxon>
        <taxon>Fabaceae</taxon>
        <taxon>Papilionoideae</taxon>
        <taxon>50 kb inversion clade</taxon>
        <taxon>dalbergioids sensu lato</taxon>
        <taxon>Dalbergieae</taxon>
        <taxon>Pterocarpus clade</taxon>
        <taxon>Arachis</taxon>
    </lineage>
</organism>
<evidence type="ECO:0000313" key="2">
    <source>
        <dbReference type="EMBL" id="RYR56842.1"/>
    </source>
</evidence>
<dbReference type="Pfam" id="PF24896">
    <property type="entry name" value="Receiver_CRE1"/>
    <property type="match status" value="1"/>
</dbReference>